<keyword evidence="3" id="KW-1185">Reference proteome</keyword>
<dbReference type="KEGG" id="tet:TTHERM_00147550"/>
<dbReference type="InParanoid" id="I7ML62"/>
<dbReference type="EMBL" id="GG662603">
    <property type="protein sequence ID" value="EAS01244.1"/>
    <property type="molecule type" value="Genomic_DNA"/>
</dbReference>
<organism evidence="2 3">
    <name type="scientific">Tetrahymena thermophila (strain SB210)</name>
    <dbReference type="NCBI Taxonomy" id="312017"/>
    <lineage>
        <taxon>Eukaryota</taxon>
        <taxon>Sar</taxon>
        <taxon>Alveolata</taxon>
        <taxon>Ciliophora</taxon>
        <taxon>Intramacronucleata</taxon>
        <taxon>Oligohymenophorea</taxon>
        <taxon>Hymenostomatida</taxon>
        <taxon>Tetrahymenina</taxon>
        <taxon>Tetrahymenidae</taxon>
        <taxon>Tetrahymena</taxon>
    </lineage>
</organism>
<dbReference type="HOGENOM" id="CLU_477782_0_0_1"/>
<protein>
    <submittedName>
        <fullName evidence="2">Uncharacterized protein</fullName>
    </submittedName>
</protein>
<feature type="region of interest" description="Disordered" evidence="1">
    <location>
        <begin position="548"/>
        <end position="571"/>
    </location>
</feature>
<evidence type="ECO:0000313" key="3">
    <source>
        <dbReference type="Proteomes" id="UP000009168"/>
    </source>
</evidence>
<feature type="compositionally biased region" description="Polar residues" evidence="1">
    <location>
        <begin position="339"/>
        <end position="355"/>
    </location>
</feature>
<evidence type="ECO:0000313" key="2">
    <source>
        <dbReference type="EMBL" id="EAS01244.1"/>
    </source>
</evidence>
<sequence>MHSQSLNQSIFEKNSPLSASGVLSNTGMGKSGRGGAIVSNEIIIKDNLMSLDSIIHKIMLDNEKNTIEHYEKLTYFFQEQNEEEGRLSFREELLKFIQTEFRFQEMTIIDQENKDFVESIRISYKNMQELIKKGLKTTQSEIDYLNIFTKLLQIKEQLIKIYQDLGNYAYPISSDTLKHLQRYIRFTQDQKISLNYQGLQFYSNFISLELNCLMNLALTIQESEKFYEMYFEEKILFFLQRLKSSINEWISLFKSVGCEYSKFKQIVFLQNFHLLIKCKLDFYNRSNNKFKFQSPFLQVVQTYSGLTQFLNSSQNFQGFSNSIINQGQQQQQSQISQIHRQTTYPQNSSYPSTNKSCQTKLDTYLQDKQIFEKLFNKLNELYPQTVIVIVQKITSDKYKEKIENKKKEDQMMLRVNQNDQLDNNGQPSKDQIYGDYRICYTKYSMKESEFKEHFKSLMDYFQLQISLIDSYIECSKYIQNQQYLYYKLDEQYYLLFEVYKMDKKQINSIVDYISHLCEFLRNKEVIIASKDKSKPFRQFVDFIRDKLESSSASSNNTNIGSSTTLSSKGGK</sequence>
<dbReference type="Proteomes" id="UP000009168">
    <property type="component" value="Unassembled WGS sequence"/>
</dbReference>
<dbReference type="GeneID" id="7844925"/>
<evidence type="ECO:0000256" key="1">
    <source>
        <dbReference type="SAM" id="MobiDB-lite"/>
    </source>
</evidence>
<feature type="compositionally biased region" description="Low complexity" evidence="1">
    <location>
        <begin position="549"/>
        <end position="571"/>
    </location>
</feature>
<dbReference type="AlphaFoldDB" id="I7ML62"/>
<gene>
    <name evidence="2" type="ORF">TTHERM_00147550</name>
</gene>
<proteinExistence type="predicted"/>
<accession>I7ML62</accession>
<dbReference type="RefSeq" id="XP_001021489.1">
    <property type="nucleotide sequence ID" value="XM_001021489.1"/>
</dbReference>
<name>I7ML62_TETTS</name>
<reference evidence="3" key="1">
    <citation type="journal article" date="2006" name="PLoS Biol.">
        <title>Macronuclear genome sequence of the ciliate Tetrahymena thermophila, a model eukaryote.</title>
        <authorList>
            <person name="Eisen J.A."/>
            <person name="Coyne R.S."/>
            <person name="Wu M."/>
            <person name="Wu D."/>
            <person name="Thiagarajan M."/>
            <person name="Wortman J.R."/>
            <person name="Badger J.H."/>
            <person name="Ren Q."/>
            <person name="Amedeo P."/>
            <person name="Jones K.M."/>
            <person name="Tallon L.J."/>
            <person name="Delcher A.L."/>
            <person name="Salzberg S.L."/>
            <person name="Silva J.C."/>
            <person name="Haas B.J."/>
            <person name="Majoros W.H."/>
            <person name="Farzad M."/>
            <person name="Carlton J.M."/>
            <person name="Smith R.K. Jr."/>
            <person name="Garg J."/>
            <person name="Pearlman R.E."/>
            <person name="Karrer K.M."/>
            <person name="Sun L."/>
            <person name="Manning G."/>
            <person name="Elde N.C."/>
            <person name="Turkewitz A.P."/>
            <person name="Asai D.J."/>
            <person name="Wilkes D.E."/>
            <person name="Wang Y."/>
            <person name="Cai H."/>
            <person name="Collins K."/>
            <person name="Stewart B.A."/>
            <person name="Lee S.R."/>
            <person name="Wilamowska K."/>
            <person name="Weinberg Z."/>
            <person name="Ruzzo W.L."/>
            <person name="Wloga D."/>
            <person name="Gaertig J."/>
            <person name="Frankel J."/>
            <person name="Tsao C.-C."/>
            <person name="Gorovsky M.A."/>
            <person name="Keeling P.J."/>
            <person name="Waller R.F."/>
            <person name="Patron N.J."/>
            <person name="Cherry J.M."/>
            <person name="Stover N.A."/>
            <person name="Krieger C.J."/>
            <person name="del Toro C."/>
            <person name="Ryder H.F."/>
            <person name="Williamson S.C."/>
            <person name="Barbeau R.A."/>
            <person name="Hamilton E.P."/>
            <person name="Orias E."/>
        </authorList>
    </citation>
    <scope>NUCLEOTIDE SEQUENCE [LARGE SCALE GENOMIC DNA]</scope>
    <source>
        <strain evidence="3">SB210</strain>
    </source>
</reference>
<feature type="region of interest" description="Disordered" evidence="1">
    <location>
        <begin position="334"/>
        <end position="355"/>
    </location>
</feature>